<reference evidence="6 7" key="1">
    <citation type="submission" date="2019-10" db="EMBL/GenBank/DDBJ databases">
        <title>Whole genome shotgun sequence of Acrocarpospora corrugata NBRC 13972.</title>
        <authorList>
            <person name="Ichikawa N."/>
            <person name="Kimura A."/>
            <person name="Kitahashi Y."/>
            <person name="Komaki H."/>
            <person name="Oguchi A."/>
        </authorList>
    </citation>
    <scope>NUCLEOTIDE SEQUENCE [LARGE SCALE GENOMIC DNA]</scope>
    <source>
        <strain evidence="6 7">NBRC 13972</strain>
    </source>
</reference>
<keyword evidence="4 5" id="KW-0472">Membrane</keyword>
<dbReference type="Proteomes" id="UP000334990">
    <property type="component" value="Unassembled WGS sequence"/>
</dbReference>
<sequence>MSDPAPPVIVRFTPVHGLVAACHPGPTLAVTALVTALVAGSGRPVADCAGVALAVLAGQLSVGWCNDAVDAARDTATGQRGKPVALGLISPAAVGIAAAVALVLCVPLSLLSGVPAAAVHVSAVAVAWAYNLGVKATVLSWAPYTVAFGLVPVFVAAGLPGTPQPAWWAVGAAALLGFGAHLANVLPDIDADLATGVRGLPQRLGARRVRVLAPVPLLLAAGLLVIGPPGTPGIAGWAALAAASLLTAASWVFGARHPRAPFLTAIAVAAVGVTLLLVQGV</sequence>
<feature type="transmembrane region" description="Helical" evidence="5">
    <location>
        <begin position="234"/>
        <end position="253"/>
    </location>
</feature>
<dbReference type="RefSeq" id="WP_246238628.1">
    <property type="nucleotide sequence ID" value="NZ_BAAABN010000098.1"/>
</dbReference>
<feature type="transmembrane region" description="Helical" evidence="5">
    <location>
        <begin position="83"/>
        <end position="104"/>
    </location>
</feature>
<feature type="transmembrane region" description="Helical" evidence="5">
    <location>
        <begin position="166"/>
        <end position="187"/>
    </location>
</feature>
<keyword evidence="3 5" id="KW-1133">Transmembrane helix</keyword>
<keyword evidence="7" id="KW-1185">Reference proteome</keyword>
<evidence type="ECO:0000256" key="2">
    <source>
        <dbReference type="ARBA" id="ARBA00022692"/>
    </source>
</evidence>
<keyword evidence="2 5" id="KW-0812">Transmembrane</keyword>
<dbReference type="GO" id="GO:0016020">
    <property type="term" value="C:membrane"/>
    <property type="evidence" value="ECO:0007669"/>
    <property type="project" value="UniProtKB-SubCell"/>
</dbReference>
<feature type="transmembrane region" description="Helical" evidence="5">
    <location>
        <begin position="260"/>
        <end position="278"/>
    </location>
</feature>
<feature type="transmembrane region" description="Helical" evidence="5">
    <location>
        <begin position="141"/>
        <end position="160"/>
    </location>
</feature>
<feature type="transmembrane region" description="Helical" evidence="5">
    <location>
        <begin position="110"/>
        <end position="129"/>
    </location>
</feature>
<comment type="subcellular location">
    <subcellularLocation>
        <location evidence="1">Membrane</location>
        <topology evidence="1">Multi-pass membrane protein</topology>
    </subcellularLocation>
</comment>
<name>A0A5M3VXE7_9ACTN</name>
<evidence type="ECO:0000256" key="3">
    <source>
        <dbReference type="ARBA" id="ARBA00022989"/>
    </source>
</evidence>
<dbReference type="Pfam" id="PF01040">
    <property type="entry name" value="UbiA"/>
    <property type="match status" value="1"/>
</dbReference>
<evidence type="ECO:0000256" key="1">
    <source>
        <dbReference type="ARBA" id="ARBA00004141"/>
    </source>
</evidence>
<evidence type="ECO:0000256" key="4">
    <source>
        <dbReference type="ARBA" id="ARBA00023136"/>
    </source>
</evidence>
<gene>
    <name evidence="6" type="ORF">Acor_26940</name>
</gene>
<comment type="caution">
    <text evidence="6">The sequence shown here is derived from an EMBL/GenBank/DDBJ whole genome shotgun (WGS) entry which is preliminary data.</text>
</comment>
<evidence type="ECO:0000256" key="5">
    <source>
        <dbReference type="SAM" id="Phobius"/>
    </source>
</evidence>
<proteinExistence type="predicted"/>
<protein>
    <submittedName>
        <fullName evidence="6">Membrane protein</fullName>
    </submittedName>
</protein>
<dbReference type="Gene3D" id="1.10.357.140">
    <property type="entry name" value="UbiA prenyltransferase"/>
    <property type="match status" value="1"/>
</dbReference>
<dbReference type="AlphaFoldDB" id="A0A5M3VXE7"/>
<dbReference type="EMBL" id="BLAD01000046">
    <property type="protein sequence ID" value="GES00630.1"/>
    <property type="molecule type" value="Genomic_DNA"/>
</dbReference>
<dbReference type="GO" id="GO:0016765">
    <property type="term" value="F:transferase activity, transferring alkyl or aryl (other than methyl) groups"/>
    <property type="evidence" value="ECO:0007669"/>
    <property type="project" value="InterPro"/>
</dbReference>
<feature type="transmembrane region" description="Helical" evidence="5">
    <location>
        <begin position="208"/>
        <end position="228"/>
    </location>
</feature>
<accession>A0A5M3VXE7</accession>
<dbReference type="InterPro" id="IPR044878">
    <property type="entry name" value="UbiA_sf"/>
</dbReference>
<organism evidence="6 7">
    <name type="scientific">Acrocarpospora corrugata</name>
    <dbReference type="NCBI Taxonomy" id="35763"/>
    <lineage>
        <taxon>Bacteria</taxon>
        <taxon>Bacillati</taxon>
        <taxon>Actinomycetota</taxon>
        <taxon>Actinomycetes</taxon>
        <taxon>Streptosporangiales</taxon>
        <taxon>Streptosporangiaceae</taxon>
        <taxon>Acrocarpospora</taxon>
    </lineage>
</organism>
<evidence type="ECO:0000313" key="7">
    <source>
        <dbReference type="Proteomes" id="UP000334990"/>
    </source>
</evidence>
<evidence type="ECO:0000313" key="6">
    <source>
        <dbReference type="EMBL" id="GES00630.1"/>
    </source>
</evidence>
<dbReference type="InterPro" id="IPR000537">
    <property type="entry name" value="UbiA_prenyltransferase"/>
</dbReference>